<dbReference type="EMBL" id="FRAF01000001">
    <property type="protein sequence ID" value="SHJ51469.1"/>
    <property type="molecule type" value="Genomic_DNA"/>
</dbReference>
<dbReference type="GO" id="GO:0051082">
    <property type="term" value="F:unfolded protein binding"/>
    <property type="evidence" value="ECO:0007669"/>
    <property type="project" value="UniProtKB-UniRule"/>
</dbReference>
<protein>
    <recommendedName>
        <fullName evidence="12 13">Chaperone protein DnaJ</fullName>
    </recommendedName>
</protein>
<evidence type="ECO:0000256" key="4">
    <source>
        <dbReference type="ARBA" id="ARBA00022705"/>
    </source>
</evidence>
<keyword evidence="10 13" id="KW-0143">Chaperone</keyword>
<evidence type="ECO:0000256" key="12">
    <source>
        <dbReference type="ARBA" id="ARBA00067609"/>
    </source>
</evidence>
<evidence type="ECO:0000256" key="6">
    <source>
        <dbReference type="ARBA" id="ARBA00022737"/>
    </source>
</evidence>
<dbReference type="Pfam" id="PF01556">
    <property type="entry name" value="DnaJ_C"/>
    <property type="match status" value="1"/>
</dbReference>
<dbReference type="OrthoDB" id="9779889at2"/>
<dbReference type="PROSITE" id="PS00636">
    <property type="entry name" value="DNAJ_1"/>
    <property type="match status" value="1"/>
</dbReference>
<dbReference type="Gene3D" id="2.60.260.20">
    <property type="entry name" value="Urease metallochaperone UreE, N-terminal domain"/>
    <property type="match status" value="2"/>
</dbReference>
<evidence type="ECO:0000256" key="9">
    <source>
        <dbReference type="ARBA" id="ARBA00023016"/>
    </source>
</evidence>
<evidence type="ECO:0000256" key="8">
    <source>
        <dbReference type="ARBA" id="ARBA00022833"/>
    </source>
</evidence>
<name>A0A1M6JXQ5_9BACL</name>
<dbReference type="InterPro" id="IPR001305">
    <property type="entry name" value="HSP_DnaJ_Cys-rich_dom"/>
</dbReference>
<dbReference type="PROSITE" id="PS51188">
    <property type="entry name" value="ZF_CR"/>
    <property type="match status" value="1"/>
</dbReference>
<dbReference type="Pfam" id="PF00226">
    <property type="entry name" value="DnaJ"/>
    <property type="match status" value="1"/>
</dbReference>
<keyword evidence="6 13" id="KW-0677">Repeat</keyword>
<dbReference type="Gene3D" id="1.10.287.110">
    <property type="entry name" value="DnaJ domain"/>
    <property type="match status" value="1"/>
</dbReference>
<evidence type="ECO:0000256" key="14">
    <source>
        <dbReference type="PROSITE-ProRule" id="PRU00546"/>
    </source>
</evidence>
<evidence type="ECO:0000259" key="17">
    <source>
        <dbReference type="PROSITE" id="PS51188"/>
    </source>
</evidence>
<dbReference type="InterPro" id="IPR036869">
    <property type="entry name" value="J_dom_sf"/>
</dbReference>
<sequence length="376" mass="41378">MDKRDYYEVLGVSKTATVDEIKRAYRKLARQNHPDVNKNDPNAAEKFKELTEAYQVLSDPDKRARYDQFGHQATSGNGGMGGFSGAENPFGDFSGFGDIFDMFFGGRTARGPQRGEDLEYELVIDFEDAAFGVEEEIQVPRTETCDNCGGTGAKPGTETRRCTACNGSGEQQNVVNTPFGRMVNRRPCPVCHGRGVIIEQLCRECAGQGRKRVRRAIHIKVPPGVDNGTRLRMPGAGETSPSGGQPGDLHIVIRVRPHEVFERDGTNVYVDVPLTFVQAALGDEIEVPTLDGKVKLRIPEGTQNGTSFRLRGKGIPKLGSQTQRGDEHVRVHVITPTGLSERGKELLRELGRELGESPSEQTRTFVDRMKSFLGNS</sequence>
<feature type="repeat" description="CXXCXGXG motif" evidence="13">
    <location>
        <begin position="162"/>
        <end position="169"/>
    </location>
</feature>
<evidence type="ECO:0000256" key="7">
    <source>
        <dbReference type="ARBA" id="ARBA00022771"/>
    </source>
</evidence>
<dbReference type="GO" id="GO:0008270">
    <property type="term" value="F:zinc ion binding"/>
    <property type="evidence" value="ECO:0007669"/>
    <property type="project" value="UniProtKB-UniRule"/>
</dbReference>
<feature type="zinc finger region" description="CR-type" evidence="14">
    <location>
        <begin position="132"/>
        <end position="214"/>
    </location>
</feature>
<feature type="binding site" evidence="13">
    <location>
        <position position="162"/>
    </location>
    <ligand>
        <name>Zn(2+)</name>
        <dbReference type="ChEBI" id="CHEBI:29105"/>
        <label>2</label>
    </ligand>
</feature>
<feature type="repeat" description="CXXCXGXG motif" evidence="13">
    <location>
        <begin position="145"/>
        <end position="152"/>
    </location>
</feature>
<dbReference type="FunFam" id="2.10.230.10:FF:000002">
    <property type="entry name" value="Molecular chaperone DnaJ"/>
    <property type="match status" value="1"/>
</dbReference>
<evidence type="ECO:0000256" key="10">
    <source>
        <dbReference type="ARBA" id="ARBA00023186"/>
    </source>
</evidence>
<keyword evidence="4 13" id="KW-0235">DNA replication</keyword>
<evidence type="ECO:0000256" key="5">
    <source>
        <dbReference type="ARBA" id="ARBA00022723"/>
    </source>
</evidence>
<keyword evidence="8 13" id="KW-0862">Zinc</keyword>
<dbReference type="Proteomes" id="UP000184016">
    <property type="component" value="Unassembled WGS sequence"/>
</dbReference>
<feature type="binding site" evidence="13">
    <location>
        <position position="145"/>
    </location>
    <ligand>
        <name>Zn(2+)</name>
        <dbReference type="ChEBI" id="CHEBI:29105"/>
        <label>1</label>
    </ligand>
</feature>
<dbReference type="InterPro" id="IPR008971">
    <property type="entry name" value="HSP40/DnaJ_pept-bd"/>
</dbReference>
<dbReference type="STRING" id="1830138.SAMN05443507_10184"/>
<dbReference type="CDD" id="cd10719">
    <property type="entry name" value="DnaJ_zf"/>
    <property type="match status" value="1"/>
</dbReference>
<feature type="repeat" description="CXXCXGXG motif" evidence="13">
    <location>
        <begin position="202"/>
        <end position="209"/>
    </location>
</feature>
<evidence type="ECO:0000256" key="13">
    <source>
        <dbReference type="HAMAP-Rule" id="MF_01152"/>
    </source>
</evidence>
<comment type="subcellular location">
    <subcellularLocation>
        <location evidence="1 13">Cytoplasm</location>
    </subcellularLocation>
</comment>
<dbReference type="NCBIfam" id="TIGR02349">
    <property type="entry name" value="DnaJ_bact"/>
    <property type="match status" value="1"/>
</dbReference>
<dbReference type="CDD" id="cd06257">
    <property type="entry name" value="DnaJ"/>
    <property type="match status" value="1"/>
</dbReference>
<dbReference type="GO" id="GO:0006260">
    <property type="term" value="P:DNA replication"/>
    <property type="evidence" value="ECO:0007669"/>
    <property type="project" value="UniProtKB-KW"/>
</dbReference>
<dbReference type="PANTHER" id="PTHR43096:SF48">
    <property type="entry name" value="CHAPERONE PROTEIN DNAJ"/>
    <property type="match status" value="1"/>
</dbReference>
<feature type="binding site" evidence="13">
    <location>
        <position position="205"/>
    </location>
    <ligand>
        <name>Zn(2+)</name>
        <dbReference type="ChEBI" id="CHEBI:29105"/>
        <label>1</label>
    </ligand>
</feature>
<dbReference type="NCBIfam" id="NF008035">
    <property type="entry name" value="PRK10767.1"/>
    <property type="match status" value="1"/>
</dbReference>
<dbReference type="InterPro" id="IPR018253">
    <property type="entry name" value="DnaJ_domain_CS"/>
</dbReference>
<keyword evidence="3 13" id="KW-0963">Cytoplasm</keyword>
<dbReference type="GO" id="GO:0009408">
    <property type="term" value="P:response to heat"/>
    <property type="evidence" value="ECO:0007669"/>
    <property type="project" value="InterPro"/>
</dbReference>
<dbReference type="GO" id="GO:0042026">
    <property type="term" value="P:protein refolding"/>
    <property type="evidence" value="ECO:0007669"/>
    <property type="project" value="TreeGrafter"/>
</dbReference>
<keyword evidence="9 13" id="KW-0346">Stress response</keyword>
<evidence type="ECO:0000256" key="2">
    <source>
        <dbReference type="ARBA" id="ARBA00011738"/>
    </source>
</evidence>
<dbReference type="Pfam" id="PF00684">
    <property type="entry name" value="DnaJ_CXXCXGXG"/>
    <property type="match status" value="1"/>
</dbReference>
<comment type="similarity">
    <text evidence="11 13">Belongs to the DnaJ family.</text>
</comment>
<comment type="domain">
    <text evidence="13">The J domain is necessary and sufficient to stimulate DnaK ATPase activity. Zinc center 1 plays an important role in the autonomous, DnaK-independent chaperone activity of DnaJ. Zinc center 2 is essential for interaction with DnaK and for DnaJ activity.</text>
</comment>
<dbReference type="RefSeq" id="WP_072872599.1">
    <property type="nucleotide sequence ID" value="NZ_FRAF01000001.1"/>
</dbReference>
<feature type="binding site" evidence="13">
    <location>
        <position position="202"/>
    </location>
    <ligand>
        <name>Zn(2+)</name>
        <dbReference type="ChEBI" id="CHEBI:29105"/>
        <label>1</label>
    </ligand>
</feature>
<keyword evidence="5 13" id="KW-0479">Metal-binding</keyword>
<dbReference type="SUPFAM" id="SSF46565">
    <property type="entry name" value="Chaperone J-domain"/>
    <property type="match status" value="1"/>
</dbReference>
<feature type="binding site" evidence="13">
    <location>
        <position position="191"/>
    </location>
    <ligand>
        <name>Zn(2+)</name>
        <dbReference type="ChEBI" id="CHEBI:29105"/>
        <label>2</label>
    </ligand>
</feature>
<organism evidence="18 19">
    <name type="scientific">Alicyclobacillus tolerans</name>
    <dbReference type="NCBI Taxonomy" id="90970"/>
    <lineage>
        <taxon>Bacteria</taxon>
        <taxon>Bacillati</taxon>
        <taxon>Bacillota</taxon>
        <taxon>Bacilli</taxon>
        <taxon>Bacillales</taxon>
        <taxon>Alicyclobacillaceae</taxon>
        <taxon>Alicyclobacillus</taxon>
    </lineage>
</organism>
<keyword evidence="19" id="KW-1185">Reference proteome</keyword>
<evidence type="ECO:0000259" key="16">
    <source>
        <dbReference type="PROSITE" id="PS50076"/>
    </source>
</evidence>
<evidence type="ECO:0000256" key="3">
    <source>
        <dbReference type="ARBA" id="ARBA00022490"/>
    </source>
</evidence>
<feature type="region of interest" description="Disordered" evidence="15">
    <location>
        <begin position="224"/>
        <end position="247"/>
    </location>
</feature>
<evidence type="ECO:0000313" key="19">
    <source>
        <dbReference type="Proteomes" id="UP000184016"/>
    </source>
</evidence>
<dbReference type="PROSITE" id="PS50076">
    <property type="entry name" value="DNAJ_2"/>
    <property type="match status" value="1"/>
</dbReference>
<reference evidence="19" key="1">
    <citation type="submission" date="2016-11" db="EMBL/GenBank/DDBJ databases">
        <authorList>
            <person name="Varghese N."/>
            <person name="Submissions S."/>
        </authorList>
    </citation>
    <scope>NUCLEOTIDE SEQUENCE [LARGE SCALE GENOMIC DNA]</scope>
    <source>
        <strain evidence="19">USBA-503</strain>
    </source>
</reference>
<dbReference type="FunFam" id="1.10.287.110:FF:000031">
    <property type="entry name" value="Molecular chaperone DnaJ"/>
    <property type="match status" value="1"/>
</dbReference>
<dbReference type="InterPro" id="IPR002939">
    <property type="entry name" value="DnaJ_C"/>
</dbReference>
<proteinExistence type="inferred from homology"/>
<dbReference type="GO" id="GO:0005524">
    <property type="term" value="F:ATP binding"/>
    <property type="evidence" value="ECO:0007669"/>
    <property type="project" value="InterPro"/>
</dbReference>
<dbReference type="InterPro" id="IPR012724">
    <property type="entry name" value="DnaJ"/>
</dbReference>
<dbReference type="InterPro" id="IPR001623">
    <property type="entry name" value="DnaJ_domain"/>
</dbReference>
<feature type="repeat" description="CXXCXGXG motif" evidence="13">
    <location>
        <begin position="188"/>
        <end position="195"/>
    </location>
</feature>
<feature type="binding site" evidence="13">
    <location>
        <position position="148"/>
    </location>
    <ligand>
        <name>Zn(2+)</name>
        <dbReference type="ChEBI" id="CHEBI:29105"/>
        <label>1</label>
    </ligand>
</feature>
<dbReference type="SMART" id="SM00271">
    <property type="entry name" value="DnaJ"/>
    <property type="match status" value="1"/>
</dbReference>
<feature type="binding site" evidence="13">
    <location>
        <position position="188"/>
    </location>
    <ligand>
        <name>Zn(2+)</name>
        <dbReference type="ChEBI" id="CHEBI:29105"/>
        <label>2</label>
    </ligand>
</feature>
<evidence type="ECO:0000256" key="15">
    <source>
        <dbReference type="SAM" id="MobiDB-lite"/>
    </source>
</evidence>
<evidence type="ECO:0000256" key="1">
    <source>
        <dbReference type="ARBA" id="ARBA00004496"/>
    </source>
</evidence>
<dbReference type="SUPFAM" id="SSF57938">
    <property type="entry name" value="DnaJ/Hsp40 cysteine-rich domain"/>
    <property type="match status" value="1"/>
</dbReference>
<gene>
    <name evidence="13" type="primary">dnaJ</name>
    <name evidence="18" type="ORF">SAMN05443507_10184</name>
</gene>
<dbReference type="PRINTS" id="PR00625">
    <property type="entry name" value="JDOMAIN"/>
</dbReference>
<dbReference type="GO" id="GO:0031072">
    <property type="term" value="F:heat shock protein binding"/>
    <property type="evidence" value="ECO:0007669"/>
    <property type="project" value="InterPro"/>
</dbReference>
<dbReference type="SUPFAM" id="SSF49493">
    <property type="entry name" value="HSP40/DnaJ peptide-binding domain"/>
    <property type="match status" value="2"/>
</dbReference>
<dbReference type="Gene3D" id="2.10.230.10">
    <property type="entry name" value="Heat shock protein DnaJ, cysteine-rich domain"/>
    <property type="match status" value="1"/>
</dbReference>
<dbReference type="InterPro" id="IPR036410">
    <property type="entry name" value="HSP_DnaJ_Cys-rich_dom_sf"/>
</dbReference>
<feature type="domain" description="J" evidence="16">
    <location>
        <begin position="5"/>
        <end position="70"/>
    </location>
</feature>
<feature type="binding site" evidence="13">
    <location>
        <position position="165"/>
    </location>
    <ligand>
        <name>Zn(2+)</name>
        <dbReference type="ChEBI" id="CHEBI:29105"/>
        <label>2</label>
    </ligand>
</feature>
<dbReference type="GO" id="GO:0005737">
    <property type="term" value="C:cytoplasm"/>
    <property type="evidence" value="ECO:0007669"/>
    <property type="project" value="UniProtKB-SubCell"/>
</dbReference>
<comment type="subunit">
    <text evidence="2 13">Homodimer.</text>
</comment>
<accession>A0A1M6JXQ5</accession>
<evidence type="ECO:0000313" key="18">
    <source>
        <dbReference type="EMBL" id="SHJ51469.1"/>
    </source>
</evidence>
<dbReference type="PANTHER" id="PTHR43096">
    <property type="entry name" value="DNAJ HOMOLOG 1, MITOCHONDRIAL-RELATED"/>
    <property type="match status" value="1"/>
</dbReference>
<comment type="cofactor">
    <cofactor evidence="13">
        <name>Zn(2+)</name>
        <dbReference type="ChEBI" id="CHEBI:29105"/>
    </cofactor>
    <text evidence="13">Binds 2 Zn(2+) ions per monomer.</text>
</comment>
<evidence type="ECO:0000256" key="11">
    <source>
        <dbReference type="ARBA" id="ARBA00061004"/>
    </source>
</evidence>
<keyword evidence="7 13" id="KW-0863">Zinc-finger</keyword>
<comment type="function">
    <text evidence="13">Participates actively in the response to hyperosmotic and heat shock by preventing the aggregation of stress-denatured proteins and by disaggregating proteins, also in an autonomous, DnaK-independent fashion. Unfolded proteins bind initially to DnaJ; upon interaction with the DnaJ-bound protein, DnaK hydrolyzes its bound ATP, resulting in the formation of a stable complex. GrpE releases ADP from DnaK; ATP binding to DnaK triggers the release of the substrate protein, thus completing the reaction cycle. Several rounds of ATP-dependent interactions between DnaJ, DnaK and GrpE are required for fully efficient folding. Also involved, together with DnaK and GrpE, in the DNA replication of plasmids through activation of initiation proteins.</text>
</comment>
<dbReference type="HAMAP" id="MF_01152">
    <property type="entry name" value="DnaJ"/>
    <property type="match status" value="1"/>
</dbReference>
<dbReference type="AlphaFoldDB" id="A0A1M6JXQ5"/>
<dbReference type="CDD" id="cd10747">
    <property type="entry name" value="DnaJ_C"/>
    <property type="match status" value="1"/>
</dbReference>
<dbReference type="FunFam" id="2.60.260.20:FF:000004">
    <property type="entry name" value="Molecular chaperone DnaJ"/>
    <property type="match status" value="1"/>
</dbReference>
<feature type="domain" description="CR-type" evidence="17">
    <location>
        <begin position="132"/>
        <end position="214"/>
    </location>
</feature>